<keyword evidence="3" id="KW-1185">Reference proteome</keyword>
<sequence>MTNIREMCVLSQAQPIASGNMLKRLGNFIEAKGHAPYLSISGHKSLDEVTRYTIAANCRELATQAEPHLQGGDKIEHKLSNRAQ</sequence>
<reference evidence="2 3" key="1">
    <citation type="submission" date="2016-09" db="EMBL/GenBank/DDBJ databases">
        <title>Rhizobium oryziradicis sp. nov., isolated from the root of rice.</title>
        <authorList>
            <person name="Zhao J."/>
            <person name="Zhang X."/>
        </authorList>
    </citation>
    <scope>NUCLEOTIDE SEQUENCE [LARGE SCALE GENOMIC DNA]</scope>
    <source>
        <strain evidence="2 3">N19</strain>
    </source>
</reference>
<name>A0A1Q8ZK99_9HYPH</name>
<evidence type="ECO:0000313" key="3">
    <source>
        <dbReference type="Proteomes" id="UP000186894"/>
    </source>
</evidence>
<evidence type="ECO:0000313" key="2">
    <source>
        <dbReference type="EMBL" id="OLP42323.1"/>
    </source>
</evidence>
<feature type="compositionally biased region" description="Basic and acidic residues" evidence="1">
    <location>
        <begin position="71"/>
        <end position="84"/>
    </location>
</feature>
<dbReference type="Proteomes" id="UP000186894">
    <property type="component" value="Unassembled WGS sequence"/>
</dbReference>
<feature type="region of interest" description="Disordered" evidence="1">
    <location>
        <begin position="65"/>
        <end position="84"/>
    </location>
</feature>
<proteinExistence type="predicted"/>
<dbReference type="AlphaFoldDB" id="A0A1Q8ZK99"/>
<protein>
    <submittedName>
        <fullName evidence="2">Uncharacterized protein</fullName>
    </submittedName>
</protein>
<gene>
    <name evidence="2" type="ORF">BJF95_12805</name>
</gene>
<accession>A0A1Q8ZK99</accession>
<evidence type="ECO:0000256" key="1">
    <source>
        <dbReference type="SAM" id="MobiDB-lite"/>
    </source>
</evidence>
<dbReference type="EMBL" id="MKIM01000033">
    <property type="protein sequence ID" value="OLP42323.1"/>
    <property type="molecule type" value="Genomic_DNA"/>
</dbReference>
<organism evidence="2 3">
    <name type="scientific">Rhizobium oryziradicis</name>
    <dbReference type="NCBI Taxonomy" id="1867956"/>
    <lineage>
        <taxon>Bacteria</taxon>
        <taxon>Pseudomonadati</taxon>
        <taxon>Pseudomonadota</taxon>
        <taxon>Alphaproteobacteria</taxon>
        <taxon>Hyphomicrobiales</taxon>
        <taxon>Rhizobiaceae</taxon>
        <taxon>Rhizobium/Agrobacterium group</taxon>
        <taxon>Rhizobium</taxon>
    </lineage>
</organism>
<comment type="caution">
    <text evidence="2">The sequence shown here is derived from an EMBL/GenBank/DDBJ whole genome shotgun (WGS) entry which is preliminary data.</text>
</comment>